<evidence type="ECO:0000313" key="5">
    <source>
        <dbReference type="EMBL" id="CAF1495684.1"/>
    </source>
</evidence>
<dbReference type="EMBL" id="CAJNOK010021906">
    <property type="protein sequence ID" value="CAF1339561.1"/>
    <property type="molecule type" value="Genomic_DNA"/>
</dbReference>
<dbReference type="InterPro" id="IPR000375">
    <property type="entry name" value="Dynamin_stalk"/>
</dbReference>
<dbReference type="GO" id="GO:0008017">
    <property type="term" value="F:microtubule binding"/>
    <property type="evidence" value="ECO:0007669"/>
    <property type="project" value="TreeGrafter"/>
</dbReference>
<feature type="domain" description="Dynamin GTPase" evidence="3">
    <location>
        <begin position="12"/>
        <end position="216"/>
    </location>
</feature>
<proteinExistence type="predicted"/>
<keyword evidence="2" id="KW-0342">GTP-binding</keyword>
<gene>
    <name evidence="5" type="ORF">GPM918_LOCUS36456</name>
    <name evidence="4" type="ORF">OVA965_LOCUS30278</name>
    <name evidence="7" type="ORF">SRO942_LOCUS37195</name>
    <name evidence="6" type="ORF">TMI583_LOCUS31076</name>
</gene>
<dbReference type="GO" id="GO:0005737">
    <property type="term" value="C:cytoplasm"/>
    <property type="evidence" value="ECO:0007669"/>
    <property type="project" value="TreeGrafter"/>
</dbReference>
<dbReference type="InterPro" id="IPR027417">
    <property type="entry name" value="P-loop_NTPase"/>
</dbReference>
<evidence type="ECO:0000313" key="6">
    <source>
        <dbReference type="EMBL" id="CAF4150824.1"/>
    </source>
</evidence>
<dbReference type="GO" id="GO:0003924">
    <property type="term" value="F:GTPase activity"/>
    <property type="evidence" value="ECO:0007669"/>
    <property type="project" value="InterPro"/>
</dbReference>
<dbReference type="Pfam" id="PF01031">
    <property type="entry name" value="Dynamin_M"/>
    <property type="match status" value="1"/>
</dbReference>
<dbReference type="PANTHER" id="PTHR11566:SF173">
    <property type="entry name" value="DYNAMIN-RELATED PROTEIN 4C"/>
    <property type="match status" value="1"/>
</dbReference>
<dbReference type="EMBL" id="CAJNOQ010022059">
    <property type="protein sequence ID" value="CAF1495684.1"/>
    <property type="molecule type" value="Genomic_DNA"/>
</dbReference>
<evidence type="ECO:0000313" key="4">
    <source>
        <dbReference type="EMBL" id="CAF1339561.1"/>
    </source>
</evidence>
<dbReference type="GO" id="GO:0005874">
    <property type="term" value="C:microtubule"/>
    <property type="evidence" value="ECO:0007669"/>
    <property type="project" value="TreeGrafter"/>
</dbReference>
<evidence type="ECO:0000259" key="3">
    <source>
        <dbReference type="SMART" id="SM00053"/>
    </source>
</evidence>
<evidence type="ECO:0000256" key="2">
    <source>
        <dbReference type="ARBA" id="ARBA00023134"/>
    </source>
</evidence>
<dbReference type="InterPro" id="IPR022812">
    <property type="entry name" value="Dynamin"/>
</dbReference>
<dbReference type="SMART" id="SM00053">
    <property type="entry name" value="DYNc"/>
    <property type="match status" value="1"/>
</dbReference>
<dbReference type="Proteomes" id="UP000682733">
    <property type="component" value="Unassembled WGS sequence"/>
</dbReference>
<reference evidence="5" key="1">
    <citation type="submission" date="2021-02" db="EMBL/GenBank/DDBJ databases">
        <authorList>
            <person name="Nowell W R."/>
        </authorList>
    </citation>
    <scope>NUCLEOTIDE SEQUENCE</scope>
</reference>
<dbReference type="InterPro" id="IPR001401">
    <property type="entry name" value="Dynamin_GTPase"/>
</dbReference>
<dbReference type="GO" id="GO:0005525">
    <property type="term" value="F:GTP binding"/>
    <property type="evidence" value="ECO:0007669"/>
    <property type="project" value="InterPro"/>
</dbReference>
<organism evidence="5 8">
    <name type="scientific">Didymodactylos carnosus</name>
    <dbReference type="NCBI Taxonomy" id="1234261"/>
    <lineage>
        <taxon>Eukaryota</taxon>
        <taxon>Metazoa</taxon>
        <taxon>Spiralia</taxon>
        <taxon>Gnathifera</taxon>
        <taxon>Rotifera</taxon>
        <taxon>Eurotatoria</taxon>
        <taxon>Bdelloidea</taxon>
        <taxon>Philodinida</taxon>
        <taxon>Philodinidae</taxon>
        <taxon>Didymodactylos</taxon>
    </lineage>
</organism>
<evidence type="ECO:0000256" key="1">
    <source>
        <dbReference type="ARBA" id="ARBA00022741"/>
    </source>
</evidence>
<dbReference type="EMBL" id="CAJOBC010087562">
    <property type="protein sequence ID" value="CAF4358173.1"/>
    <property type="molecule type" value="Genomic_DNA"/>
</dbReference>
<dbReference type="Pfam" id="PF00350">
    <property type="entry name" value="Dynamin_N"/>
    <property type="match status" value="2"/>
</dbReference>
<dbReference type="PRINTS" id="PR00195">
    <property type="entry name" value="DYNAMIN"/>
</dbReference>
<keyword evidence="1" id="KW-0547">Nucleotide-binding</keyword>
<comment type="caution">
    <text evidence="5">The sequence shown here is derived from an EMBL/GenBank/DDBJ whole genome shotgun (WGS) entry which is preliminary data.</text>
</comment>
<evidence type="ECO:0000313" key="7">
    <source>
        <dbReference type="EMBL" id="CAF4358173.1"/>
    </source>
</evidence>
<dbReference type="GO" id="GO:0016020">
    <property type="term" value="C:membrane"/>
    <property type="evidence" value="ECO:0007669"/>
    <property type="project" value="TreeGrafter"/>
</dbReference>
<accession>A0A815SPU7</accession>
<protein>
    <recommendedName>
        <fullName evidence="3">Dynamin GTPase domain-containing protein</fullName>
    </recommendedName>
</protein>
<evidence type="ECO:0000313" key="8">
    <source>
        <dbReference type="Proteomes" id="UP000663829"/>
    </source>
</evidence>
<dbReference type="SUPFAM" id="SSF52540">
    <property type="entry name" value="P-loop containing nucleoside triphosphate hydrolases"/>
    <property type="match status" value="1"/>
</dbReference>
<dbReference type="InterPro" id="IPR045063">
    <property type="entry name" value="Dynamin_N"/>
</dbReference>
<sequence>MLAAEFSNSDYSRRLLTAVDAMRQILHTEPIKLPEIVVVGDQSVGKSSVLEALSGVQLPRASNICTRCSLELRLKRLQDTSKEEFATIECLANKEIKTIPNFNDIQEEVIEMTKKLALRKYSRSKIVHLITKYIEPETAIVLHVIPASKDFTRSESRKLSKAYDPNGERQLIAVSKIDQCDGAIGEKLQGIGSGAMALRLGCVAVLNRNLKELKEDLSFDEMKNREKIFFKTKALFDDIPEDFKGSEQLVKKLVNIQHQRIRLIFPKIMEEIKQKIKQKKAELKLLPTALTSEIACWAKYNELISLDRDSIHSKVNGKYDYQTTMNEKSSQYVMKLTEESSGIELDNFISFELFVRLYDGEHHIIDTEFPYLSNEIIFNMGYV</sequence>
<dbReference type="PANTHER" id="PTHR11566">
    <property type="entry name" value="DYNAMIN"/>
    <property type="match status" value="1"/>
</dbReference>
<dbReference type="AlphaFoldDB" id="A0A815SPU7"/>
<keyword evidence="8" id="KW-1185">Reference proteome</keyword>
<name>A0A815SPU7_9BILA</name>
<dbReference type="EMBL" id="CAJOBA010043531">
    <property type="protein sequence ID" value="CAF4150824.1"/>
    <property type="molecule type" value="Genomic_DNA"/>
</dbReference>
<dbReference type="Gene3D" id="3.40.50.300">
    <property type="entry name" value="P-loop containing nucleotide triphosphate hydrolases"/>
    <property type="match status" value="2"/>
</dbReference>
<dbReference type="Proteomes" id="UP000681722">
    <property type="component" value="Unassembled WGS sequence"/>
</dbReference>
<dbReference type="Proteomes" id="UP000677228">
    <property type="component" value="Unassembled WGS sequence"/>
</dbReference>
<dbReference type="OrthoDB" id="5061070at2759"/>
<dbReference type="Proteomes" id="UP000663829">
    <property type="component" value="Unassembled WGS sequence"/>
</dbReference>